<feature type="non-terminal residue" evidence="2">
    <location>
        <position position="241"/>
    </location>
</feature>
<dbReference type="Proteomes" id="UP000770717">
    <property type="component" value="Unassembled WGS sequence"/>
</dbReference>
<proteinExistence type="predicted"/>
<accession>A0A8J6E4Z6</accession>
<feature type="region of interest" description="Disordered" evidence="1">
    <location>
        <begin position="1"/>
        <end position="25"/>
    </location>
</feature>
<evidence type="ECO:0000313" key="2">
    <source>
        <dbReference type="EMBL" id="KAG9463165.1"/>
    </source>
</evidence>
<keyword evidence="3" id="KW-1185">Reference proteome</keyword>
<evidence type="ECO:0000256" key="1">
    <source>
        <dbReference type="SAM" id="MobiDB-lite"/>
    </source>
</evidence>
<evidence type="ECO:0000313" key="3">
    <source>
        <dbReference type="Proteomes" id="UP000770717"/>
    </source>
</evidence>
<feature type="compositionally biased region" description="Basic and acidic residues" evidence="1">
    <location>
        <begin position="1"/>
        <end position="14"/>
    </location>
</feature>
<comment type="caution">
    <text evidence="2">The sequence shown here is derived from an EMBL/GenBank/DDBJ whole genome shotgun (WGS) entry which is preliminary data.</text>
</comment>
<reference evidence="2" key="1">
    <citation type="thesis" date="2020" institute="ProQuest LLC" country="789 East Eisenhower Parkway, Ann Arbor, MI, USA">
        <title>Comparative Genomics and Chromosome Evolution.</title>
        <authorList>
            <person name="Mudd A.B."/>
        </authorList>
    </citation>
    <scope>NUCLEOTIDE SEQUENCE</scope>
    <source>
        <strain evidence="2">HN-11 Male</strain>
        <tissue evidence="2">Kidney and liver</tissue>
    </source>
</reference>
<sequence>TRWRSARDQFHKEYTAVPPSGSSGKRKRPYLWYQQMLYLGPTMGTRGSSDNLDTLTEPEQETAGTVVASLPLDEAVPSTSTATALTSEIPTSAVITARRQARSDALSTLQIQVDMQREVLSTLQRQHDARDTCDSFGQHVASLMRAVPGEQHLQAQGLILFILDRAKTPASLAELEAWVDVYRHRLIQGAQTPPPPPQPLQPPRHYQFSGPYMDALKYSIWNCLPTVCPSSATTAACLASL</sequence>
<protein>
    <submittedName>
        <fullName evidence="2">Uncharacterized protein</fullName>
    </submittedName>
</protein>
<dbReference type="EMBL" id="WNTK01007813">
    <property type="protein sequence ID" value="KAG9463165.1"/>
    <property type="molecule type" value="Genomic_DNA"/>
</dbReference>
<name>A0A8J6E4Z6_ELECQ</name>
<organism evidence="2 3">
    <name type="scientific">Eleutherodactylus coqui</name>
    <name type="common">Puerto Rican coqui</name>
    <dbReference type="NCBI Taxonomy" id="57060"/>
    <lineage>
        <taxon>Eukaryota</taxon>
        <taxon>Metazoa</taxon>
        <taxon>Chordata</taxon>
        <taxon>Craniata</taxon>
        <taxon>Vertebrata</taxon>
        <taxon>Euteleostomi</taxon>
        <taxon>Amphibia</taxon>
        <taxon>Batrachia</taxon>
        <taxon>Anura</taxon>
        <taxon>Neobatrachia</taxon>
        <taxon>Hyloidea</taxon>
        <taxon>Eleutherodactylidae</taxon>
        <taxon>Eleutherodactylinae</taxon>
        <taxon>Eleutherodactylus</taxon>
        <taxon>Eleutherodactylus</taxon>
    </lineage>
</organism>
<dbReference type="AlphaFoldDB" id="A0A8J6E4Z6"/>
<gene>
    <name evidence="2" type="ORF">GDO78_022272</name>
</gene>